<keyword evidence="2" id="KW-0812">Transmembrane</keyword>
<feature type="compositionally biased region" description="Basic residues" evidence="1">
    <location>
        <begin position="156"/>
        <end position="168"/>
    </location>
</feature>
<dbReference type="EMBL" id="JBHTCF010000018">
    <property type="protein sequence ID" value="MFC7308985.1"/>
    <property type="molecule type" value="Genomic_DNA"/>
</dbReference>
<organism evidence="3 4">
    <name type="scientific">Streptomyces monticola</name>
    <dbReference type="NCBI Taxonomy" id="2666263"/>
    <lineage>
        <taxon>Bacteria</taxon>
        <taxon>Bacillati</taxon>
        <taxon>Actinomycetota</taxon>
        <taxon>Actinomycetes</taxon>
        <taxon>Kitasatosporales</taxon>
        <taxon>Streptomycetaceae</taxon>
        <taxon>Streptomyces</taxon>
    </lineage>
</organism>
<name>A0ABW2JS41_9ACTN</name>
<protein>
    <submittedName>
        <fullName evidence="3">Uncharacterized protein</fullName>
    </submittedName>
</protein>
<dbReference type="RefSeq" id="WP_381837478.1">
    <property type="nucleotide sequence ID" value="NZ_JBHTCF010000018.1"/>
</dbReference>
<keyword evidence="2" id="KW-0472">Membrane</keyword>
<evidence type="ECO:0000313" key="4">
    <source>
        <dbReference type="Proteomes" id="UP001596523"/>
    </source>
</evidence>
<proteinExistence type="predicted"/>
<keyword evidence="4" id="KW-1185">Reference proteome</keyword>
<feature type="transmembrane region" description="Helical" evidence="2">
    <location>
        <begin position="41"/>
        <end position="61"/>
    </location>
</feature>
<reference evidence="4" key="1">
    <citation type="journal article" date="2019" name="Int. J. Syst. Evol. Microbiol.">
        <title>The Global Catalogue of Microorganisms (GCM) 10K type strain sequencing project: providing services to taxonomists for standard genome sequencing and annotation.</title>
        <authorList>
            <consortium name="The Broad Institute Genomics Platform"/>
            <consortium name="The Broad Institute Genome Sequencing Center for Infectious Disease"/>
            <person name="Wu L."/>
            <person name="Ma J."/>
        </authorList>
    </citation>
    <scope>NUCLEOTIDE SEQUENCE [LARGE SCALE GENOMIC DNA]</scope>
    <source>
        <strain evidence="4">SYNS20</strain>
    </source>
</reference>
<feature type="region of interest" description="Disordered" evidence="1">
    <location>
        <begin position="135"/>
        <end position="176"/>
    </location>
</feature>
<comment type="caution">
    <text evidence="3">The sequence shown here is derived from an EMBL/GenBank/DDBJ whole genome shotgun (WGS) entry which is preliminary data.</text>
</comment>
<keyword evidence="2" id="KW-1133">Transmembrane helix</keyword>
<evidence type="ECO:0000313" key="3">
    <source>
        <dbReference type="EMBL" id="MFC7308985.1"/>
    </source>
</evidence>
<evidence type="ECO:0000256" key="2">
    <source>
        <dbReference type="SAM" id="Phobius"/>
    </source>
</evidence>
<evidence type="ECO:0000256" key="1">
    <source>
        <dbReference type="SAM" id="MobiDB-lite"/>
    </source>
</evidence>
<accession>A0ABW2JS41</accession>
<gene>
    <name evidence="3" type="ORF">ACFQVC_32860</name>
</gene>
<sequence>MSAQPSQRVGRYYTAARRHPWVLGKIGDVRLWLGPYNATQIAVAVLGALVLINTVALWSALGPIPLAGWALAVWTVRRPKIAGRSPLALVTGWLMLLGKPEGGRIGGRPARDKAARALVGGFVIEDLPQMRAAAPASAHLRRTRKPNAAPSPGTPVKRKQPCGRRMSKARTAAPDPAVALSSVQLLLARSAAVEEGRRS</sequence>
<dbReference type="Proteomes" id="UP001596523">
    <property type="component" value="Unassembled WGS sequence"/>
</dbReference>